<dbReference type="KEGG" id="agi:FSB73_15290"/>
<feature type="region of interest" description="Disordered" evidence="1">
    <location>
        <begin position="133"/>
        <end position="201"/>
    </location>
</feature>
<dbReference type="InterPro" id="IPR049282">
    <property type="entry name" value="BVU_3817_N_sf"/>
</dbReference>
<feature type="domain" description="DUF6852" evidence="3">
    <location>
        <begin position="52"/>
        <end position="117"/>
    </location>
</feature>
<dbReference type="InterPro" id="IPR049280">
    <property type="entry name" value="DUF6852"/>
</dbReference>
<proteinExistence type="predicted"/>
<dbReference type="InterPro" id="IPR041218">
    <property type="entry name" value="DUF5606"/>
</dbReference>
<dbReference type="OrthoDB" id="675198at2"/>
<dbReference type="EMBL" id="CP042434">
    <property type="protein sequence ID" value="QEC72840.1"/>
    <property type="molecule type" value="Genomic_DNA"/>
</dbReference>
<dbReference type="Gene3D" id="2.30.30.730">
    <property type="match status" value="1"/>
</dbReference>
<evidence type="ECO:0008006" key="6">
    <source>
        <dbReference type="Google" id="ProtNLM"/>
    </source>
</evidence>
<evidence type="ECO:0000259" key="3">
    <source>
        <dbReference type="Pfam" id="PF21186"/>
    </source>
</evidence>
<evidence type="ECO:0000313" key="5">
    <source>
        <dbReference type="Proteomes" id="UP000321291"/>
    </source>
</evidence>
<gene>
    <name evidence="4" type="ORF">FSB73_15290</name>
</gene>
<sequence length="201" mass="22327">MEYNKIISVTGLGGLFELIGSKADGAIVRSLEDKTTKFASSRSHHFSHLESIEVYTIRENVNLIEVFRSMQAAGRPIPDYKDIAAVKAYFAEVYPDMDFERVYTSDLKKMVRWYNILVDNKISLESEQSSTDAVVEEVESAPAPATEQQAPTQEQKTKTPKKAAAKKTKEDTAAVTEAAKEAPAKPKKKAAPKKKETKEAK</sequence>
<dbReference type="RefSeq" id="WP_146784045.1">
    <property type="nucleotide sequence ID" value="NZ_CP042434.1"/>
</dbReference>
<dbReference type="Gene3D" id="1.10.10.1650">
    <property type="match status" value="1"/>
</dbReference>
<feature type="domain" description="DUF5606" evidence="2">
    <location>
        <begin position="5"/>
        <end position="49"/>
    </location>
</feature>
<dbReference type="Pfam" id="PF21186">
    <property type="entry name" value="DUF6852"/>
    <property type="match status" value="1"/>
</dbReference>
<keyword evidence="5" id="KW-1185">Reference proteome</keyword>
<reference evidence="4 5" key="1">
    <citation type="journal article" date="2017" name="Int. J. Syst. Evol. Microbiol.">
        <title>Arachidicoccus ginsenosidivorans sp. nov., with ginsenoside-converting activity isolated from ginseng cultivating soil.</title>
        <authorList>
            <person name="Siddiqi M.Z."/>
            <person name="Aslam Z."/>
            <person name="Im W.T."/>
        </authorList>
    </citation>
    <scope>NUCLEOTIDE SEQUENCE [LARGE SCALE GENOMIC DNA]</scope>
    <source>
        <strain evidence="4 5">Gsoil 809</strain>
    </source>
</reference>
<dbReference type="InterPro" id="IPR049281">
    <property type="entry name" value="BVU_3817-like_C_sf"/>
</dbReference>
<protein>
    <recommendedName>
        <fullName evidence="6">DUF5606 domain-containing protein</fullName>
    </recommendedName>
</protein>
<organism evidence="4 5">
    <name type="scientific">Arachidicoccus ginsenosidivorans</name>
    <dbReference type="NCBI Taxonomy" id="496057"/>
    <lineage>
        <taxon>Bacteria</taxon>
        <taxon>Pseudomonadati</taxon>
        <taxon>Bacteroidota</taxon>
        <taxon>Chitinophagia</taxon>
        <taxon>Chitinophagales</taxon>
        <taxon>Chitinophagaceae</taxon>
        <taxon>Arachidicoccus</taxon>
    </lineage>
</organism>
<evidence type="ECO:0000313" key="4">
    <source>
        <dbReference type="EMBL" id="QEC72840.1"/>
    </source>
</evidence>
<evidence type="ECO:0000259" key="2">
    <source>
        <dbReference type="Pfam" id="PF18347"/>
    </source>
</evidence>
<feature type="compositionally biased region" description="Low complexity" evidence="1">
    <location>
        <begin position="141"/>
        <end position="154"/>
    </location>
</feature>
<evidence type="ECO:0000256" key="1">
    <source>
        <dbReference type="SAM" id="MobiDB-lite"/>
    </source>
</evidence>
<name>A0A5B8VMW9_9BACT</name>
<dbReference type="AlphaFoldDB" id="A0A5B8VMW9"/>
<feature type="compositionally biased region" description="Basic and acidic residues" evidence="1">
    <location>
        <begin position="167"/>
        <end position="184"/>
    </location>
</feature>
<accession>A0A5B8VMW9</accession>
<dbReference type="Proteomes" id="UP000321291">
    <property type="component" value="Chromosome"/>
</dbReference>
<dbReference type="Pfam" id="PF18347">
    <property type="entry name" value="DUF5606"/>
    <property type="match status" value="1"/>
</dbReference>